<feature type="compositionally biased region" description="Pro residues" evidence="1">
    <location>
        <begin position="27"/>
        <end position="47"/>
    </location>
</feature>
<feature type="region of interest" description="Disordered" evidence="1">
    <location>
        <begin position="234"/>
        <end position="333"/>
    </location>
</feature>
<dbReference type="EMBL" id="QCYY01002744">
    <property type="protein sequence ID" value="ROT67872.1"/>
    <property type="molecule type" value="Genomic_DNA"/>
</dbReference>
<evidence type="ECO:0000313" key="2">
    <source>
        <dbReference type="EMBL" id="ROT67872.1"/>
    </source>
</evidence>
<reference evidence="2 3" key="2">
    <citation type="submission" date="2019-01" db="EMBL/GenBank/DDBJ databases">
        <title>The decoding of complex shrimp genome reveals the adaptation for benthos swimmer, frequently molting mechanism and breeding impact on genome.</title>
        <authorList>
            <person name="Sun Y."/>
            <person name="Gao Y."/>
            <person name="Yu Y."/>
        </authorList>
    </citation>
    <scope>NUCLEOTIDE SEQUENCE [LARGE SCALE GENOMIC DNA]</scope>
    <source>
        <tissue evidence="2">Muscle</tissue>
    </source>
</reference>
<proteinExistence type="predicted"/>
<evidence type="ECO:0000256" key="1">
    <source>
        <dbReference type="SAM" id="MobiDB-lite"/>
    </source>
</evidence>
<dbReference type="AlphaFoldDB" id="A0A423SUG4"/>
<feature type="compositionally biased region" description="Basic and acidic residues" evidence="1">
    <location>
        <begin position="70"/>
        <end position="97"/>
    </location>
</feature>
<comment type="caution">
    <text evidence="2">The sequence shown here is derived from an EMBL/GenBank/DDBJ whole genome shotgun (WGS) entry which is preliminary data.</text>
</comment>
<protein>
    <submittedName>
        <fullName evidence="2">Uncharacterized protein</fullName>
    </submittedName>
</protein>
<name>A0A423SUG4_PENVA</name>
<gene>
    <name evidence="2" type="ORF">C7M84_014014</name>
</gene>
<feature type="compositionally biased region" description="Low complexity" evidence="1">
    <location>
        <begin position="265"/>
        <end position="284"/>
    </location>
</feature>
<reference evidence="2 3" key="1">
    <citation type="submission" date="2018-04" db="EMBL/GenBank/DDBJ databases">
        <authorList>
            <person name="Zhang X."/>
            <person name="Yuan J."/>
            <person name="Li F."/>
            <person name="Xiang J."/>
        </authorList>
    </citation>
    <scope>NUCLEOTIDE SEQUENCE [LARGE SCALE GENOMIC DNA]</scope>
    <source>
        <tissue evidence="2">Muscle</tissue>
    </source>
</reference>
<keyword evidence="3" id="KW-1185">Reference proteome</keyword>
<evidence type="ECO:0000313" key="3">
    <source>
        <dbReference type="Proteomes" id="UP000283509"/>
    </source>
</evidence>
<organism evidence="2 3">
    <name type="scientific">Penaeus vannamei</name>
    <name type="common">Whiteleg shrimp</name>
    <name type="synonym">Litopenaeus vannamei</name>
    <dbReference type="NCBI Taxonomy" id="6689"/>
    <lineage>
        <taxon>Eukaryota</taxon>
        <taxon>Metazoa</taxon>
        <taxon>Ecdysozoa</taxon>
        <taxon>Arthropoda</taxon>
        <taxon>Crustacea</taxon>
        <taxon>Multicrustacea</taxon>
        <taxon>Malacostraca</taxon>
        <taxon>Eumalacostraca</taxon>
        <taxon>Eucarida</taxon>
        <taxon>Decapoda</taxon>
        <taxon>Dendrobranchiata</taxon>
        <taxon>Penaeoidea</taxon>
        <taxon>Penaeidae</taxon>
        <taxon>Penaeus</taxon>
    </lineage>
</organism>
<feature type="region of interest" description="Disordered" evidence="1">
    <location>
        <begin position="1"/>
        <end position="163"/>
    </location>
</feature>
<dbReference type="Proteomes" id="UP000283509">
    <property type="component" value="Unassembled WGS sequence"/>
</dbReference>
<sequence length="399" mass="42811">MIPETDLRFKDVATEHVPLKSPAARAGPPPLRASPPTPAEVTRPPPQRHAAQMTRSIRKRVGGGGWGVEGGDRKGGRDRGGRRGGGDGRGGRGRGEGGEGGEDEAGGKGERCQDVTVSQVTRRQPPFSLRLRASPRLEPPPPWPHSRPPPPVSPRRARRRRFLPARRGRLARRRQHLCPAVRRMFPCFRCPEAVFGRPRSAMQGHREGGAPATKFPSRRVEVALESAIPGAVYFHEPAPKPNPHSRPKARPALAASPATSPCIPTAPALPTQAAAAPHAHVPATSGQPPAPASQLLKPRRRSRQTAPRITVRTGAAAAGAQERQQVDRGSGGHVNYATLSEAAINDPQLEIDELVWPSQGKTPQRSISSFPLLMTSCRRVKSSSIPDCHIPSHANIAIA</sequence>
<feature type="compositionally biased region" description="Pro residues" evidence="1">
    <location>
        <begin position="137"/>
        <end position="153"/>
    </location>
</feature>
<feature type="compositionally biased region" description="Basic and acidic residues" evidence="1">
    <location>
        <begin position="1"/>
        <end position="18"/>
    </location>
</feature>
<accession>A0A423SUG4</accession>